<reference evidence="4" key="2">
    <citation type="submission" date="2012-03" db="EMBL/GenBank/DDBJ databases">
        <title>The complete genome sequence of the pioneer microbe on fresh volcanic deposit, Leptospirillum ferrooxidans strain C2-3.</title>
        <authorList>
            <person name="Fujimura R."/>
            <person name="Sato Y."/>
            <person name="Nishizawa T."/>
            <person name="Nanba K."/>
            <person name="Oshima K."/>
            <person name="Hattori M."/>
            <person name="Kamijo T."/>
            <person name="Ohta H."/>
        </authorList>
    </citation>
    <scope>NUCLEOTIDE SEQUENCE [LARGE SCALE GENOMIC DNA]</scope>
    <source>
        <strain evidence="4">C2-3</strain>
    </source>
</reference>
<dbReference type="RefSeq" id="WP_014450531.1">
    <property type="nucleotide sequence ID" value="NC_017094.1"/>
</dbReference>
<evidence type="ECO:0000256" key="1">
    <source>
        <dbReference type="SAM" id="MobiDB-lite"/>
    </source>
</evidence>
<dbReference type="OrthoDB" id="9788698at2"/>
<dbReference type="Pfam" id="PF02577">
    <property type="entry name" value="BFN_dom"/>
    <property type="match status" value="1"/>
</dbReference>
<dbReference type="KEGG" id="lfc:LFE_2377"/>
<dbReference type="Proteomes" id="UP000007382">
    <property type="component" value="Chromosome"/>
</dbReference>
<reference evidence="3 4" key="1">
    <citation type="journal article" date="2012" name="J. Bacteriol.">
        <title>Complete Genome Sequence of Leptospirillum ferrooxidans Strain C2-3, Isolated from a Fresh Volcanic Ash Deposit on the Island of Miyake, Japan.</title>
        <authorList>
            <person name="Fujimura R."/>
            <person name="Sato Y."/>
            <person name="Nishizawa T."/>
            <person name="Oshima K."/>
            <person name="Kim S.-W."/>
            <person name="Hattori M."/>
            <person name="Kamijo T."/>
            <person name="Ohta H."/>
        </authorList>
    </citation>
    <scope>NUCLEOTIDE SEQUENCE [LARGE SCALE GENOMIC DNA]</scope>
    <source>
        <strain evidence="3 4">C2-3</strain>
    </source>
</reference>
<feature type="region of interest" description="Disordered" evidence="1">
    <location>
        <begin position="130"/>
        <end position="149"/>
    </location>
</feature>
<dbReference type="Gene3D" id="3.10.690.10">
    <property type="entry name" value="Bifunctional nuclease domain"/>
    <property type="match status" value="1"/>
</dbReference>
<dbReference type="PANTHER" id="PTHR15160">
    <property type="entry name" value="VON HIPPEL-LINDAU PROTEIN"/>
    <property type="match status" value="1"/>
</dbReference>
<dbReference type="SUPFAM" id="SSF103256">
    <property type="entry name" value="Hypothetical protein TM0160"/>
    <property type="match status" value="1"/>
</dbReference>
<dbReference type="PANTHER" id="PTHR15160:SF1">
    <property type="entry name" value="VON HIPPEL-LINDAU DISEASE TUMOR SUPPRESSOR"/>
    <property type="match status" value="1"/>
</dbReference>
<protein>
    <recommendedName>
        <fullName evidence="2">BFN domain-containing protein</fullName>
    </recommendedName>
</protein>
<dbReference type="InterPro" id="IPR003729">
    <property type="entry name" value="Bi_nuclease_dom"/>
</dbReference>
<dbReference type="AlphaFoldDB" id="I0IRZ9"/>
<keyword evidence="4" id="KW-1185">Reference proteome</keyword>
<evidence type="ECO:0000313" key="3">
    <source>
        <dbReference type="EMBL" id="BAM08048.1"/>
    </source>
</evidence>
<accession>I0IRZ9</accession>
<dbReference type="PATRIC" id="fig|1162668.3.peg.2826"/>
<name>I0IRZ9_LEPFC</name>
<dbReference type="GO" id="GO:0004518">
    <property type="term" value="F:nuclease activity"/>
    <property type="evidence" value="ECO:0007669"/>
    <property type="project" value="InterPro"/>
</dbReference>
<feature type="compositionally biased region" description="Basic and acidic residues" evidence="1">
    <location>
        <begin position="132"/>
        <end position="143"/>
    </location>
</feature>
<feature type="domain" description="BFN" evidence="2">
    <location>
        <begin position="1"/>
        <end position="132"/>
    </location>
</feature>
<organism evidence="3 4">
    <name type="scientific">Leptospirillum ferrooxidans (strain C2-3)</name>
    <dbReference type="NCBI Taxonomy" id="1162668"/>
    <lineage>
        <taxon>Bacteria</taxon>
        <taxon>Pseudomonadati</taxon>
        <taxon>Nitrospirota</taxon>
        <taxon>Nitrospiria</taxon>
        <taxon>Nitrospirales</taxon>
        <taxon>Nitrospiraceae</taxon>
        <taxon>Leptospirillum</taxon>
    </lineage>
</organism>
<dbReference type="EMBL" id="AP012342">
    <property type="protein sequence ID" value="BAM08048.1"/>
    <property type="molecule type" value="Genomic_DNA"/>
</dbReference>
<sequence>MLEFEVREIIFDGMTKSYILILQDLEKEHTLPIWIGPFEAQSISMGRANQPPERPQTHDLFNALLEHLDVKVLSVVISRVEEGTFYAALHLLSKDSEFSIDARPSDAIAVALRAKAPIFVKEEVLDQMPDAPDFRQLLDHPEESDSPES</sequence>
<dbReference type="InterPro" id="IPR036104">
    <property type="entry name" value="BFN_sf"/>
</dbReference>
<evidence type="ECO:0000313" key="4">
    <source>
        <dbReference type="Proteomes" id="UP000007382"/>
    </source>
</evidence>
<proteinExistence type="predicted"/>
<dbReference type="HOGENOM" id="CLU_096111_3_0_0"/>
<dbReference type="STRING" id="1162668.LFE_2377"/>
<dbReference type="PROSITE" id="PS51658">
    <property type="entry name" value="BFN"/>
    <property type="match status" value="1"/>
</dbReference>
<gene>
    <name evidence="3" type="ordered locus">LFE_2377</name>
</gene>
<evidence type="ECO:0000259" key="2">
    <source>
        <dbReference type="PROSITE" id="PS51658"/>
    </source>
</evidence>
<dbReference type="eggNOG" id="COG1259">
    <property type="taxonomic scope" value="Bacteria"/>
</dbReference>